<accession>A0AAE1Z5K8</accession>
<evidence type="ECO:0000313" key="1">
    <source>
        <dbReference type="EMBL" id="KAK4467960.1"/>
    </source>
</evidence>
<dbReference type="SUPFAM" id="SSF56219">
    <property type="entry name" value="DNase I-like"/>
    <property type="match status" value="1"/>
</dbReference>
<dbReference type="Proteomes" id="UP001292079">
    <property type="component" value="Unassembled WGS sequence"/>
</dbReference>
<dbReference type="PANTHER" id="PTHR23227">
    <property type="entry name" value="BUCENTAUR RELATED"/>
    <property type="match status" value="1"/>
</dbReference>
<proteinExistence type="predicted"/>
<comment type="caution">
    <text evidence="1">The sequence shown here is derived from an EMBL/GenBank/DDBJ whole genome shotgun (WGS) entry which is preliminary data.</text>
</comment>
<protein>
    <recommendedName>
        <fullName evidence="3">Endonuclease/exonuclease/phosphatase domain-containing protein</fullName>
    </recommendedName>
</protein>
<dbReference type="EMBL" id="JALJAT010000007">
    <property type="protein sequence ID" value="KAK4467960.1"/>
    <property type="molecule type" value="Genomic_DNA"/>
</dbReference>
<evidence type="ECO:0000313" key="2">
    <source>
        <dbReference type="Proteomes" id="UP001292079"/>
    </source>
</evidence>
<evidence type="ECO:0008006" key="3">
    <source>
        <dbReference type="Google" id="ProtNLM"/>
    </source>
</evidence>
<dbReference type="AlphaFoldDB" id="A0AAE1Z5K8"/>
<sequence length="250" mass="28644">MLSQDAWKALIGWEPHGPRIIIASFKTKEGIAMNVIQCYAPTNDSHEDDKDQFYARLQSIIEKCSAKDLTILMGDFKPKVGVDNTGYEDIMGQHGLGERNDNGERFVNLCAFNKMIIGGTIFPHKRIHKTTWVSPDHITENQIDHICINKKFRRTMEDVRARRGADIASDHHLVVTKMKPKLRKHWTTGAAVLHKFNTALLRDTNKRNEFKLILSNKFQAFHNLLEEGGANMEDNWKEIKETITSTCQEV</sequence>
<reference evidence="1" key="2">
    <citation type="journal article" date="2023" name="Infect Dis Poverty">
        <title>Chromosome-scale genome of the human blood fluke Schistosoma mekongi and its implications for public health.</title>
        <authorList>
            <person name="Zhou M."/>
            <person name="Xu L."/>
            <person name="Xu D."/>
            <person name="Chen W."/>
            <person name="Khan J."/>
            <person name="Hu Y."/>
            <person name="Huang H."/>
            <person name="Wei H."/>
            <person name="Zhang Y."/>
            <person name="Chusongsang P."/>
            <person name="Tanasarnprasert K."/>
            <person name="Hu X."/>
            <person name="Limpanont Y."/>
            <person name="Lv Z."/>
        </authorList>
    </citation>
    <scope>NUCLEOTIDE SEQUENCE</scope>
    <source>
        <strain evidence="1">LV_2022a</strain>
    </source>
</reference>
<organism evidence="1 2">
    <name type="scientific">Schistosoma mekongi</name>
    <name type="common">Parasitic worm</name>
    <dbReference type="NCBI Taxonomy" id="38744"/>
    <lineage>
        <taxon>Eukaryota</taxon>
        <taxon>Metazoa</taxon>
        <taxon>Spiralia</taxon>
        <taxon>Lophotrochozoa</taxon>
        <taxon>Platyhelminthes</taxon>
        <taxon>Trematoda</taxon>
        <taxon>Digenea</taxon>
        <taxon>Strigeidida</taxon>
        <taxon>Schistosomatoidea</taxon>
        <taxon>Schistosomatidae</taxon>
        <taxon>Schistosoma</taxon>
    </lineage>
</organism>
<dbReference type="InterPro" id="IPR027124">
    <property type="entry name" value="Swc5/CFDP1/2"/>
</dbReference>
<name>A0AAE1Z5K8_SCHME</name>
<dbReference type="CDD" id="cd09076">
    <property type="entry name" value="L1-EN"/>
    <property type="match status" value="1"/>
</dbReference>
<keyword evidence="2" id="KW-1185">Reference proteome</keyword>
<dbReference type="Gene3D" id="3.60.10.10">
    <property type="entry name" value="Endonuclease/exonuclease/phosphatase"/>
    <property type="match status" value="1"/>
</dbReference>
<reference evidence="1" key="1">
    <citation type="submission" date="2022-04" db="EMBL/GenBank/DDBJ databases">
        <authorList>
            <person name="Xu L."/>
            <person name="Lv Z."/>
        </authorList>
    </citation>
    <scope>NUCLEOTIDE SEQUENCE</scope>
    <source>
        <strain evidence="1">LV_2022a</strain>
    </source>
</reference>
<gene>
    <name evidence="1" type="ORF">MN116_000228</name>
</gene>
<dbReference type="PANTHER" id="PTHR23227:SF67">
    <property type="entry name" value="CRANIOFACIAL DEVELOPMENT PROTEIN 2-LIKE"/>
    <property type="match status" value="1"/>
</dbReference>
<dbReference type="InterPro" id="IPR036691">
    <property type="entry name" value="Endo/exonu/phosph_ase_sf"/>
</dbReference>